<dbReference type="GO" id="GO:0045333">
    <property type="term" value="P:cellular respiration"/>
    <property type="evidence" value="ECO:0007669"/>
    <property type="project" value="InterPro"/>
</dbReference>
<feature type="domain" description="Coenzyme Q-binding protein COQ10 START" evidence="6">
    <location>
        <begin position="373"/>
        <end position="499"/>
    </location>
</feature>
<evidence type="ECO:0000259" key="6">
    <source>
        <dbReference type="Pfam" id="PF03364"/>
    </source>
</evidence>
<evidence type="ECO:0000313" key="8">
    <source>
        <dbReference type="Proteomes" id="UP000712281"/>
    </source>
</evidence>
<dbReference type="InterPro" id="IPR005031">
    <property type="entry name" value="COQ10_START"/>
</dbReference>
<comment type="similarity">
    <text evidence="1">Belongs to the COQ10 family.</text>
</comment>
<dbReference type="Gene3D" id="3.30.530.20">
    <property type="match status" value="1"/>
</dbReference>
<evidence type="ECO:0000256" key="1">
    <source>
        <dbReference type="ARBA" id="ARBA00006885"/>
    </source>
</evidence>
<proteinExistence type="inferred from homology"/>
<reference evidence="7" key="1">
    <citation type="submission" date="2019-12" db="EMBL/GenBank/DDBJ databases">
        <title>Genome sequencing and annotation of Brassica cretica.</title>
        <authorList>
            <person name="Studholme D.J."/>
            <person name="Sarris P.F."/>
        </authorList>
    </citation>
    <scope>NUCLEOTIDE SEQUENCE</scope>
    <source>
        <strain evidence="7">PFS-001/15</strain>
        <tissue evidence="7">Leaf</tissue>
    </source>
</reference>
<dbReference type="Pfam" id="PF03364">
    <property type="entry name" value="Polyketide_cyc"/>
    <property type="match status" value="1"/>
</dbReference>
<dbReference type="FunFam" id="2.20.25.20:FF:000003">
    <property type="entry name" value="Casein kinase II subunit beta"/>
    <property type="match status" value="1"/>
</dbReference>
<dbReference type="SMART" id="SM01085">
    <property type="entry name" value="CK_II_beta"/>
    <property type="match status" value="1"/>
</dbReference>
<evidence type="ECO:0000313" key="7">
    <source>
        <dbReference type="EMBL" id="KAF2541585.1"/>
    </source>
</evidence>
<name>A0A8S9G6C2_BRACR</name>
<dbReference type="InterPro" id="IPR035991">
    <property type="entry name" value="Casein_kinase_II_beta-like"/>
</dbReference>
<sequence length="522" mass="58746">MYKERGTRGSKSEVVLVDQKRVNKVHDNRASHSMSHAVNGKGKAAASNSVAIGKQLHDHNGRPASLSKRTISDDAAIVLDSTESFLFVVETVYKNGYLCVGAFLVDVSDTDSEESEVSGSEGEDTSWVSWFCNLRGNEFFCEVDDDYIQDDFNLCGLNHQVPYYDYALDLILDVDFSQAAEMLYGMIHARYILTSKGLASMLDKYKNYDFGRCPRVYCCGQPCLPVGQSDIPRSSTVKIYCPKCEDVYYPRSKYQGNIDGAYFGTTFPHLFLMTYGHLKPQKAAQSYVPRVFGFKLHKPSRGGIAQRSFTSNRIWSVSGVERCGSMSNEDDDARRVSPGTGSLIQRRHFLGCGDGEEGGGELSKIYEERRVLGYSQEQLFNVVLAVDLYHGFVPWCQRSEVLKEYPDGSFDAELEIGFKFLVESYISHVEFERPKWIKTTARDTGLFDHLINLWQFKPGPIPGTCELSILVDFKFNSPLYRQVASMFLKEVATRLIGAFSDRCRLVYGPGVPVDENSYEQKA</sequence>
<dbReference type="EMBL" id="QGKW02002005">
    <property type="protein sequence ID" value="KAF2541585.1"/>
    <property type="molecule type" value="Genomic_DNA"/>
</dbReference>
<comment type="subunit">
    <text evidence="5">Tetramer of two alpha and two beta subunits.</text>
</comment>
<dbReference type="Pfam" id="PF01214">
    <property type="entry name" value="CK_II_beta"/>
    <property type="match status" value="1"/>
</dbReference>
<comment type="similarity">
    <text evidence="2 5">Belongs to the casein kinase 2 subunit beta family.</text>
</comment>
<evidence type="ECO:0000256" key="2">
    <source>
        <dbReference type="ARBA" id="ARBA00006941"/>
    </source>
</evidence>
<evidence type="ECO:0000256" key="4">
    <source>
        <dbReference type="ARBA" id="ARBA00024947"/>
    </source>
</evidence>
<dbReference type="InterPro" id="IPR016149">
    <property type="entry name" value="Casein_kin_II_reg-sub_N"/>
</dbReference>
<dbReference type="FunFam" id="1.10.1820.10:FF:000005">
    <property type="entry name" value="Casein kinase II subunit beta"/>
    <property type="match status" value="1"/>
</dbReference>
<dbReference type="SUPFAM" id="SSF57798">
    <property type="entry name" value="Casein kinase II beta subunit"/>
    <property type="match status" value="1"/>
</dbReference>
<comment type="function">
    <text evidence="5">Plays a complex role in regulating the basal catalytic activity of the alpha subunit.</text>
</comment>
<dbReference type="Gene3D" id="2.20.25.20">
    <property type="match status" value="1"/>
</dbReference>
<dbReference type="Gene3D" id="1.10.1820.10">
    <property type="entry name" value="protein kinase ck2 holoenzyme, chain C, domain 1"/>
    <property type="match status" value="1"/>
</dbReference>
<dbReference type="PANTHER" id="PTHR11740">
    <property type="entry name" value="CASEIN KINASE II SUBUNIT BETA"/>
    <property type="match status" value="1"/>
</dbReference>
<comment type="subunit">
    <text evidence="3">Interacts with coenzyme Q.</text>
</comment>
<dbReference type="PANTHER" id="PTHR11740:SF31">
    <property type="entry name" value="CASEIN KINASE II SUBUNIT BETA"/>
    <property type="match status" value="1"/>
</dbReference>
<protein>
    <recommendedName>
        <fullName evidence="5">Casein kinase II subunit beta</fullName>
        <shortName evidence="5">CK II beta</shortName>
    </recommendedName>
</protein>
<organism evidence="7 8">
    <name type="scientific">Brassica cretica</name>
    <name type="common">Mustard</name>
    <dbReference type="NCBI Taxonomy" id="69181"/>
    <lineage>
        <taxon>Eukaryota</taxon>
        <taxon>Viridiplantae</taxon>
        <taxon>Streptophyta</taxon>
        <taxon>Embryophyta</taxon>
        <taxon>Tracheophyta</taxon>
        <taxon>Spermatophyta</taxon>
        <taxon>Magnoliopsida</taxon>
        <taxon>eudicotyledons</taxon>
        <taxon>Gunneridae</taxon>
        <taxon>Pentapetalae</taxon>
        <taxon>rosids</taxon>
        <taxon>malvids</taxon>
        <taxon>Brassicales</taxon>
        <taxon>Brassicaceae</taxon>
        <taxon>Brassiceae</taxon>
        <taxon>Brassica</taxon>
    </lineage>
</organism>
<dbReference type="CDD" id="cd07813">
    <property type="entry name" value="COQ10p_like"/>
    <property type="match status" value="1"/>
</dbReference>
<dbReference type="PRINTS" id="PR00472">
    <property type="entry name" value="CASNKINASEII"/>
</dbReference>
<dbReference type="PROSITE" id="PS01101">
    <property type="entry name" value="CK2_BETA"/>
    <property type="match status" value="1"/>
</dbReference>
<comment type="function">
    <text evidence="4">Required for the function of coenzyme Q in the respiratory chain. May serve as a chaperone or may be involved in the transport of Q6 from its site of synthesis to the catalytic sites of the respiratory complexes.</text>
</comment>
<gene>
    <name evidence="7" type="ORF">F2Q68_00029354</name>
</gene>
<evidence type="ECO:0000256" key="3">
    <source>
        <dbReference type="ARBA" id="ARBA00011814"/>
    </source>
</evidence>
<evidence type="ECO:0000256" key="5">
    <source>
        <dbReference type="RuleBase" id="RU361268"/>
    </source>
</evidence>
<dbReference type="GO" id="GO:0019887">
    <property type="term" value="F:protein kinase regulator activity"/>
    <property type="evidence" value="ECO:0007669"/>
    <property type="project" value="InterPro"/>
</dbReference>
<dbReference type="InterPro" id="IPR023393">
    <property type="entry name" value="START-like_dom_sf"/>
</dbReference>
<accession>A0A8S9G6C2</accession>
<dbReference type="GO" id="GO:0048039">
    <property type="term" value="F:ubiquinone binding"/>
    <property type="evidence" value="ECO:0007669"/>
    <property type="project" value="InterPro"/>
</dbReference>
<dbReference type="SUPFAM" id="SSF55961">
    <property type="entry name" value="Bet v1-like"/>
    <property type="match status" value="1"/>
</dbReference>
<dbReference type="InterPro" id="IPR044996">
    <property type="entry name" value="COQ10-like"/>
</dbReference>
<dbReference type="InterPro" id="IPR000704">
    <property type="entry name" value="Casein_kinase_II_reg-sub"/>
</dbReference>
<dbReference type="GO" id="GO:0005737">
    <property type="term" value="C:cytoplasm"/>
    <property type="evidence" value="ECO:0007669"/>
    <property type="project" value="TreeGrafter"/>
</dbReference>
<comment type="caution">
    <text evidence="7">The sequence shown here is derived from an EMBL/GenBank/DDBJ whole genome shotgun (WGS) entry which is preliminary data.</text>
</comment>
<dbReference type="GO" id="GO:0005956">
    <property type="term" value="C:protein kinase CK2 complex"/>
    <property type="evidence" value="ECO:0007669"/>
    <property type="project" value="UniProtKB-UniRule"/>
</dbReference>
<dbReference type="AlphaFoldDB" id="A0A8S9G6C2"/>
<dbReference type="Proteomes" id="UP000712281">
    <property type="component" value="Unassembled WGS sequence"/>
</dbReference>